<organism evidence="3 4">
    <name type="scientific">Micromonospora aurantiaca</name>
    <name type="common">nom. illeg.</name>
    <dbReference type="NCBI Taxonomy" id="47850"/>
    <lineage>
        <taxon>Bacteria</taxon>
        <taxon>Bacillati</taxon>
        <taxon>Actinomycetota</taxon>
        <taxon>Actinomycetes</taxon>
        <taxon>Micromonosporales</taxon>
        <taxon>Micromonosporaceae</taxon>
        <taxon>Micromonospora</taxon>
    </lineage>
</organism>
<dbReference type="CDD" id="cd04301">
    <property type="entry name" value="NAT_SF"/>
    <property type="match status" value="1"/>
</dbReference>
<evidence type="ECO:0000256" key="2">
    <source>
        <dbReference type="ARBA" id="ARBA00023315"/>
    </source>
</evidence>
<dbReference type="InterPro" id="IPR050832">
    <property type="entry name" value="Bact_Acetyltransf"/>
</dbReference>
<sequence>MLETRVLGEDDWKVWRELRLAALAEAGYAFGARLADWQGDGDREERWRGRLAVPGSYNVVVMLDGQPVGMASGMPTEQDGVVELISMYVAPVGRGRGVGDHLVREVEQWARQAGARTLRLAVAEGNPNAWALYLRNGFRDTGEVGGLMPDGVRREHIMTKSLLDQP</sequence>
<dbReference type="SUPFAM" id="SSF55729">
    <property type="entry name" value="Acyl-CoA N-acyltransferases (Nat)"/>
    <property type="match status" value="1"/>
</dbReference>
<dbReference type="Proteomes" id="UP000253958">
    <property type="component" value="Chromosome"/>
</dbReference>
<dbReference type="GO" id="GO:0016747">
    <property type="term" value="F:acyltransferase activity, transferring groups other than amino-acyl groups"/>
    <property type="evidence" value="ECO:0007669"/>
    <property type="project" value="InterPro"/>
</dbReference>
<reference evidence="3 4" key="2">
    <citation type="submission" date="2018-08" db="EMBL/GenBank/DDBJ databases">
        <title>Streptomyces kandeliansis sp. nov., an endophytic bacterium isolated from mangrove plant.</title>
        <authorList>
            <person name="Wang R."/>
        </authorList>
    </citation>
    <scope>NUCLEOTIDE SEQUENCE [LARGE SCALE GENOMIC DNA]</scope>
    <source>
        <strain evidence="4">H14(2018)</strain>
    </source>
</reference>
<evidence type="ECO:0000313" key="3">
    <source>
        <dbReference type="EMBL" id="AXH89540.1"/>
    </source>
</evidence>
<dbReference type="RefSeq" id="WP_091330669.1">
    <property type="nucleotide sequence ID" value="NZ_CP031263.1"/>
</dbReference>
<dbReference type="PANTHER" id="PTHR43877">
    <property type="entry name" value="AMINOALKYLPHOSPHONATE N-ACETYLTRANSFERASE-RELATED-RELATED"/>
    <property type="match status" value="1"/>
</dbReference>
<dbReference type="InterPro" id="IPR016181">
    <property type="entry name" value="Acyl_CoA_acyltransferase"/>
</dbReference>
<dbReference type="EMBL" id="CP031263">
    <property type="protein sequence ID" value="AXH89540.1"/>
    <property type="molecule type" value="Genomic_DNA"/>
</dbReference>
<accession>A0A1C6TGE0</accession>
<keyword evidence="2" id="KW-0012">Acyltransferase</keyword>
<dbReference type="InterPro" id="IPR000182">
    <property type="entry name" value="GNAT_dom"/>
</dbReference>
<evidence type="ECO:0000256" key="1">
    <source>
        <dbReference type="ARBA" id="ARBA00022679"/>
    </source>
</evidence>
<name>A0A1C6TGE0_9ACTN</name>
<dbReference type="Gene3D" id="3.40.630.30">
    <property type="match status" value="1"/>
</dbReference>
<dbReference type="PANTHER" id="PTHR43877:SF2">
    <property type="entry name" value="AMINOALKYLPHOSPHONATE N-ACETYLTRANSFERASE-RELATED"/>
    <property type="match status" value="1"/>
</dbReference>
<reference evidence="3 4" key="1">
    <citation type="submission" date="2018-07" db="EMBL/GenBank/DDBJ databases">
        <authorList>
            <person name="Ye Y."/>
        </authorList>
    </citation>
    <scope>NUCLEOTIDE SEQUENCE [LARGE SCALE GENOMIC DNA]</scope>
    <source>
        <strain evidence="4">H14(2018)</strain>
    </source>
</reference>
<dbReference type="Pfam" id="PF00583">
    <property type="entry name" value="Acetyltransf_1"/>
    <property type="match status" value="1"/>
</dbReference>
<evidence type="ECO:0000313" key="4">
    <source>
        <dbReference type="Proteomes" id="UP000253958"/>
    </source>
</evidence>
<proteinExistence type="predicted"/>
<protein>
    <submittedName>
        <fullName evidence="3">GNAT family N-acetyltransferase</fullName>
    </submittedName>
</protein>
<gene>
    <name evidence="3" type="ORF">DVH21_06070</name>
</gene>
<dbReference type="PROSITE" id="PS51186">
    <property type="entry name" value="GNAT"/>
    <property type="match status" value="1"/>
</dbReference>
<dbReference type="AlphaFoldDB" id="A0A1C6TGE0"/>
<keyword evidence="1 3" id="KW-0808">Transferase</keyword>